<proteinExistence type="predicted"/>
<gene>
    <name evidence="2" type="ORF">HT576_01645</name>
</gene>
<dbReference type="Gene3D" id="3.60.15.10">
    <property type="entry name" value="Ribonuclease Z/Hydroxyacylglutathione hydrolase-like"/>
    <property type="match status" value="1"/>
</dbReference>
<dbReference type="Proteomes" id="UP000728647">
    <property type="component" value="Unassembled WGS sequence"/>
</dbReference>
<feature type="domain" description="Metallo-beta-lactamase" evidence="1">
    <location>
        <begin position="35"/>
        <end position="208"/>
    </location>
</feature>
<evidence type="ECO:0000259" key="1">
    <source>
        <dbReference type="SMART" id="SM00849"/>
    </source>
</evidence>
<dbReference type="RefSeq" id="WP_174701094.1">
    <property type="nucleotide sequence ID" value="NZ_JABURA010000001.1"/>
</dbReference>
<protein>
    <submittedName>
        <fullName evidence="2">MBL fold metallo-hydrolase</fullName>
    </submittedName>
</protein>
<dbReference type="InterPro" id="IPR001279">
    <property type="entry name" value="Metallo-B-lactamas"/>
</dbReference>
<dbReference type="PANTHER" id="PTHR42663">
    <property type="entry name" value="HYDROLASE C777.06C-RELATED-RELATED"/>
    <property type="match status" value="1"/>
</dbReference>
<accession>A0A8J8GGZ0</accession>
<dbReference type="PANTHER" id="PTHR42663:SF12">
    <property type="entry name" value="ATP-BINDING PROTEIN PHNP"/>
    <property type="match status" value="1"/>
</dbReference>
<dbReference type="AlphaFoldDB" id="A0A8J8GGZ0"/>
<dbReference type="SMART" id="SM00849">
    <property type="entry name" value="Lactamase_B"/>
    <property type="match status" value="1"/>
</dbReference>
<dbReference type="SUPFAM" id="SSF56281">
    <property type="entry name" value="Metallo-hydrolase/oxidoreductase"/>
    <property type="match status" value="1"/>
</dbReference>
<dbReference type="CDD" id="cd16279">
    <property type="entry name" value="metallo-hydrolase-like_MBL-fold"/>
    <property type="match status" value="1"/>
</dbReference>
<dbReference type="EMBL" id="JABURA010000001">
    <property type="protein sequence ID" value="NUB89738.1"/>
    <property type="molecule type" value="Genomic_DNA"/>
</dbReference>
<evidence type="ECO:0000313" key="3">
    <source>
        <dbReference type="Proteomes" id="UP000728647"/>
    </source>
</evidence>
<organism evidence="2 3">
    <name type="scientific">Haloterrigena gelatinilytica</name>
    <dbReference type="NCBI Taxonomy" id="2741724"/>
    <lineage>
        <taxon>Archaea</taxon>
        <taxon>Methanobacteriati</taxon>
        <taxon>Methanobacteriota</taxon>
        <taxon>Stenosarchaea group</taxon>
        <taxon>Halobacteria</taxon>
        <taxon>Halobacteriales</taxon>
        <taxon>Natrialbaceae</taxon>
        <taxon>Haloterrigena</taxon>
    </lineage>
</organism>
<comment type="caution">
    <text evidence="2">The sequence shown here is derived from an EMBL/GenBank/DDBJ whole genome shotgun (WGS) entry which is preliminary data.</text>
</comment>
<name>A0A8J8GGZ0_9EURY</name>
<evidence type="ECO:0000313" key="2">
    <source>
        <dbReference type="EMBL" id="NUB89738.1"/>
    </source>
</evidence>
<reference evidence="2" key="1">
    <citation type="submission" date="2020-06" db="EMBL/GenBank/DDBJ databases">
        <title>Haloterrigena sp. nov., an extremely halophilic archaeon isolated from a saline sediment.</title>
        <authorList>
            <person name="Liu B.-B."/>
        </authorList>
    </citation>
    <scope>NUCLEOTIDE SEQUENCE</scope>
    <source>
        <strain evidence="2">SYSU A121-1</strain>
    </source>
</reference>
<dbReference type="Pfam" id="PF12706">
    <property type="entry name" value="Lactamase_B_2"/>
    <property type="match status" value="1"/>
</dbReference>
<dbReference type="OrthoDB" id="53037at2157"/>
<dbReference type="InterPro" id="IPR036866">
    <property type="entry name" value="RibonucZ/Hydroxyglut_hydro"/>
</dbReference>
<sequence>MRVTLLGAGDTTGTPTVGCDCDTCEAARERGVERTRFSVHVENERVDESLLIDFSPDFRYQFLREDVPLPDAAVITHIHFDHLDGLGNVFRVFDSLSVYAADETDPQTGKSVAETVRDDYHYLDPLEVRPATPLETIHVCGFDVTLVPVEHPPLVCYGLAIEDPVTGSKLSVSGDTSYNVPEESREVLADPDLLLADAIVPANLCEYHPAGGRHETDDGVPRTFGTKHMTREGALDLAAELNAERTRLVHLAHYYPADEAFEEPLAVDGERYEL</sequence>